<feature type="region of interest" description="Disordered" evidence="17">
    <location>
        <begin position="683"/>
        <end position="703"/>
    </location>
</feature>
<dbReference type="InterPro" id="IPR023299">
    <property type="entry name" value="ATPase_P-typ_cyto_dom_N"/>
</dbReference>
<dbReference type="Pfam" id="PF00122">
    <property type="entry name" value="E1-E2_ATPase"/>
    <property type="match status" value="1"/>
</dbReference>
<organism evidence="20 21">
    <name type="scientific">Panaeolus cyanescens</name>
    <dbReference type="NCBI Taxonomy" id="181874"/>
    <lineage>
        <taxon>Eukaryota</taxon>
        <taxon>Fungi</taxon>
        <taxon>Dikarya</taxon>
        <taxon>Basidiomycota</taxon>
        <taxon>Agaricomycotina</taxon>
        <taxon>Agaricomycetes</taxon>
        <taxon>Agaricomycetidae</taxon>
        <taxon>Agaricales</taxon>
        <taxon>Agaricineae</taxon>
        <taxon>Galeropsidaceae</taxon>
        <taxon>Panaeolus</taxon>
    </lineage>
</organism>
<dbReference type="InterPro" id="IPR036412">
    <property type="entry name" value="HAD-like_sf"/>
</dbReference>
<evidence type="ECO:0000256" key="11">
    <source>
        <dbReference type="ARBA" id="ARBA00022989"/>
    </source>
</evidence>
<feature type="transmembrane region" description="Helical" evidence="18">
    <location>
        <begin position="412"/>
        <end position="430"/>
    </location>
</feature>
<evidence type="ECO:0000256" key="6">
    <source>
        <dbReference type="ARBA" id="ARBA00022692"/>
    </source>
</evidence>
<dbReference type="FunCoup" id="A0A409VD51">
    <property type="interactions" value="249"/>
</dbReference>
<dbReference type="EMBL" id="NHTK01006085">
    <property type="protein sequence ID" value="PPQ64539.1"/>
    <property type="molecule type" value="Genomic_DNA"/>
</dbReference>
<keyword evidence="6 18" id="KW-0812">Transmembrane</keyword>
<dbReference type="InterPro" id="IPR018303">
    <property type="entry name" value="ATPase_P-typ_P_site"/>
</dbReference>
<feature type="transmembrane region" description="Helical" evidence="18">
    <location>
        <begin position="886"/>
        <end position="907"/>
    </location>
</feature>
<dbReference type="GO" id="GO:0031090">
    <property type="term" value="C:organelle membrane"/>
    <property type="evidence" value="ECO:0007669"/>
    <property type="project" value="UniProtKB-ARBA"/>
</dbReference>
<dbReference type="Gene3D" id="1.20.1110.10">
    <property type="entry name" value="Calcium-transporting ATPase, transmembrane domain"/>
    <property type="match status" value="1"/>
</dbReference>
<proteinExistence type="inferred from homology"/>
<feature type="compositionally biased region" description="Low complexity" evidence="17">
    <location>
        <begin position="683"/>
        <end position="699"/>
    </location>
</feature>
<dbReference type="InterPro" id="IPR059000">
    <property type="entry name" value="ATPase_P-type_domA"/>
</dbReference>
<dbReference type="NCBIfam" id="TIGR01494">
    <property type="entry name" value="ATPase_P-type"/>
    <property type="match status" value="2"/>
</dbReference>
<dbReference type="Gene3D" id="2.70.150.10">
    <property type="entry name" value="Calcium-transporting ATPase, cytoplasmic transduction domain A"/>
    <property type="match status" value="1"/>
</dbReference>
<dbReference type="InterPro" id="IPR008250">
    <property type="entry name" value="ATPase_P-typ_transduc_dom_A_sf"/>
</dbReference>
<comment type="similarity">
    <text evidence="14">Belongs to the cation transport ATPase (P-type) (TC 3.A.3) family.</text>
</comment>
<dbReference type="STRING" id="181874.A0A409VD51"/>
<dbReference type="GO" id="GO:0012505">
    <property type="term" value="C:endomembrane system"/>
    <property type="evidence" value="ECO:0007669"/>
    <property type="project" value="UniProtKB-SubCell"/>
</dbReference>
<evidence type="ECO:0000256" key="18">
    <source>
        <dbReference type="SAM" id="Phobius"/>
    </source>
</evidence>
<dbReference type="EC" id="7.2.2.10" evidence="2"/>
<name>A0A409VD51_9AGAR</name>
<dbReference type="InParanoid" id="A0A409VD51"/>
<protein>
    <recommendedName>
        <fullName evidence="16">Calcium-transporting ATPase 1</fullName>
        <ecNumber evidence="2">7.2.2.10</ecNumber>
    </recommendedName>
</protein>
<keyword evidence="8" id="KW-0106">Calcium</keyword>
<dbReference type="Pfam" id="PF00690">
    <property type="entry name" value="Cation_ATPase_N"/>
    <property type="match status" value="1"/>
</dbReference>
<evidence type="ECO:0000259" key="19">
    <source>
        <dbReference type="SMART" id="SM00831"/>
    </source>
</evidence>
<dbReference type="SUPFAM" id="SSF56784">
    <property type="entry name" value="HAD-like"/>
    <property type="match status" value="1"/>
</dbReference>
<dbReference type="InterPro" id="IPR044492">
    <property type="entry name" value="P_typ_ATPase_HD_dom"/>
</dbReference>
<dbReference type="InterPro" id="IPR004014">
    <property type="entry name" value="ATPase_P-typ_cation-transptr_N"/>
</dbReference>
<keyword evidence="9" id="KW-0067">ATP-binding</keyword>
<evidence type="ECO:0000256" key="16">
    <source>
        <dbReference type="ARBA" id="ARBA00067949"/>
    </source>
</evidence>
<dbReference type="Pfam" id="PF13246">
    <property type="entry name" value="Cation_ATPase"/>
    <property type="match status" value="1"/>
</dbReference>
<dbReference type="Proteomes" id="UP000284842">
    <property type="component" value="Unassembled WGS sequence"/>
</dbReference>
<evidence type="ECO:0000256" key="5">
    <source>
        <dbReference type="ARBA" id="ARBA00022568"/>
    </source>
</evidence>
<evidence type="ECO:0000256" key="7">
    <source>
        <dbReference type="ARBA" id="ARBA00022741"/>
    </source>
</evidence>
<keyword evidence="12" id="KW-0406">Ion transport</keyword>
<dbReference type="InterPro" id="IPR023298">
    <property type="entry name" value="ATPase_P-typ_TM_dom_sf"/>
</dbReference>
<gene>
    <name evidence="20" type="ORF">CVT24_008441</name>
</gene>
<evidence type="ECO:0000313" key="21">
    <source>
        <dbReference type="Proteomes" id="UP000284842"/>
    </source>
</evidence>
<evidence type="ECO:0000256" key="3">
    <source>
        <dbReference type="ARBA" id="ARBA00022448"/>
    </source>
</evidence>
<keyword evidence="11 18" id="KW-1133">Transmembrane helix</keyword>
<dbReference type="AlphaFoldDB" id="A0A409VD51"/>
<evidence type="ECO:0000313" key="20">
    <source>
        <dbReference type="EMBL" id="PPQ64539.1"/>
    </source>
</evidence>
<evidence type="ECO:0000256" key="15">
    <source>
        <dbReference type="ARBA" id="ARBA00048694"/>
    </source>
</evidence>
<feature type="region of interest" description="Disordered" evidence="17">
    <location>
        <begin position="26"/>
        <end position="59"/>
    </location>
</feature>
<feature type="transmembrane region" description="Helical" evidence="18">
    <location>
        <begin position="959"/>
        <end position="981"/>
    </location>
</feature>
<dbReference type="Gene3D" id="3.40.50.1000">
    <property type="entry name" value="HAD superfamily/HAD-like"/>
    <property type="match status" value="1"/>
</dbReference>
<dbReference type="SFLD" id="SFLDF00027">
    <property type="entry name" value="p-type_atpase"/>
    <property type="match status" value="1"/>
</dbReference>
<feature type="region of interest" description="Disordered" evidence="17">
    <location>
        <begin position="1"/>
        <end position="20"/>
    </location>
</feature>
<feature type="transmembrane region" description="Helical" evidence="18">
    <location>
        <begin position="1022"/>
        <end position="1046"/>
    </location>
</feature>
<evidence type="ECO:0000256" key="9">
    <source>
        <dbReference type="ARBA" id="ARBA00022840"/>
    </source>
</evidence>
<feature type="transmembrane region" description="Helical" evidence="18">
    <location>
        <begin position="993"/>
        <end position="1010"/>
    </location>
</feature>
<dbReference type="FunFam" id="2.70.150.10:FF:000008">
    <property type="entry name" value="Calcium-transporting ATPase"/>
    <property type="match status" value="1"/>
</dbReference>
<evidence type="ECO:0000256" key="12">
    <source>
        <dbReference type="ARBA" id="ARBA00023065"/>
    </source>
</evidence>
<keyword evidence="3" id="KW-0813">Transport</keyword>
<keyword evidence="13 18" id="KW-0472">Membrane</keyword>
<comment type="catalytic activity">
    <reaction evidence="15">
        <text>Ca(2+)(in) + ATP + H2O = Ca(2+)(out) + ADP + phosphate + H(+)</text>
        <dbReference type="Rhea" id="RHEA:18105"/>
        <dbReference type="ChEBI" id="CHEBI:15377"/>
        <dbReference type="ChEBI" id="CHEBI:15378"/>
        <dbReference type="ChEBI" id="CHEBI:29108"/>
        <dbReference type="ChEBI" id="CHEBI:30616"/>
        <dbReference type="ChEBI" id="CHEBI:43474"/>
        <dbReference type="ChEBI" id="CHEBI:456216"/>
        <dbReference type="EC" id="7.2.2.10"/>
    </reaction>
</comment>
<dbReference type="SMART" id="SM00831">
    <property type="entry name" value="Cation_ATPase_N"/>
    <property type="match status" value="1"/>
</dbReference>
<feature type="transmembrane region" description="Helical" evidence="18">
    <location>
        <begin position="1052"/>
        <end position="1071"/>
    </location>
</feature>
<dbReference type="GO" id="GO:0016887">
    <property type="term" value="F:ATP hydrolysis activity"/>
    <property type="evidence" value="ECO:0007669"/>
    <property type="project" value="InterPro"/>
</dbReference>
<dbReference type="OrthoDB" id="3352408at2759"/>
<dbReference type="PROSITE" id="PS00154">
    <property type="entry name" value="ATPASE_E1_E2"/>
    <property type="match status" value="1"/>
</dbReference>
<dbReference type="Pfam" id="PF00689">
    <property type="entry name" value="Cation_ATPase_C"/>
    <property type="match status" value="1"/>
</dbReference>
<keyword evidence="7" id="KW-0547">Nucleotide-binding</keyword>
<sequence>MSSQNIKGSSGMGYERKKRNMTAIPITSPMATSSSSSYRFVSGQHSAGPYRQGARSPSPPASAYFPLLSADGNARLRPTPDAESHFAYSTTLRRHQSDGAAALSSPAEFAAAVNAEASSLWTRALNVITGRNEVEYQAVDNGRASPPLTSRPESKDTASGKFAHYTVEATINYFRTSGTNGLHHSDITTLRETHGYNEFSVASPEPLWLKFAKTIYESPLILLLCGSATVSAIMGNVDDAVSITVAVLIVLTVGFVQERRSEKSLEALNKLVPHHCHVIREGEAIHVLANELVPGDLVKFGMGDRIPADIRLVETVDLEVDESSLTGETEARKKDTDMCKFDNGALTGEPVALADRTCITYMGTLVRNGRGQGIVIATGAETEFGVIFSMMQDVEEKRTPLQLNMDELAKKLSMLSFGIIGVICLIGVLQKRSWLEMFTIGVSLAVAAIPEGLPIVTTVTLALGVLRMAKRKAIVKKLHSVESLGSVSVICSDKTGTLTKNEQTVTEAYAVDETINLDPSSSIPYTGNVSPAIMRALDIGALCNNASLIRNEDGVYVGQSTDVALLNVLQLFNLPDRRDTFRRLSELAFNSERKFMAVSGIHEELPGANTGKLQVNGSPRETLYIKGSIEAILERCKFYFVNEGSTPALDASMRNVITTRANAAAARGLRVIAMAYGYGSAGGPTTASASPSPSRAPSPQLSETPNNLVFVGFQAMLDPPRKGVADSIGALQAGGVQVVMITGDAEPTALSIAQKLGLQTGRPGRDGSGTTVSSHHCLTGKAIDTMTKAQLKERVGTVSVFARTTPKHKMAIIEAFQARGKVVAMTGDGVNDAPALKMADIGISMGKSGTDVAKEAADMILVDDNFSTILPAVEEGKSIFHNIQNFLAFQLSTAAAALTLITLSTMLGLDNPLNPMQILFINILMDGPPSQSLGVDPVDPAIMRRPPRKKNASIITKQLLLRVLFSASIIVVGTLFVYMFALYDQDMSRREQTMTFTAFVFLDLVSAVQNRGLNCALTQNRMLVLTVSISFLTQLALVYVGFMQAIFHTDALPIRDLGVILGLAATSFMLHEARRWFERRRDDDGWGGFMEEVA</sequence>
<keyword evidence="5" id="KW-0109">Calcium transport</keyword>
<dbReference type="SUPFAM" id="SSF81660">
    <property type="entry name" value="Metal cation-transporting ATPase, ATP-binding domain N"/>
    <property type="match status" value="1"/>
</dbReference>
<feature type="transmembrane region" description="Helical" evidence="18">
    <location>
        <begin position="442"/>
        <end position="466"/>
    </location>
</feature>
<keyword evidence="10" id="KW-1278">Translocase</keyword>
<dbReference type="PANTHER" id="PTHR42861">
    <property type="entry name" value="CALCIUM-TRANSPORTING ATPASE"/>
    <property type="match status" value="1"/>
</dbReference>
<dbReference type="GO" id="GO:0005388">
    <property type="term" value="F:P-type calcium transporter activity"/>
    <property type="evidence" value="ECO:0007669"/>
    <property type="project" value="UniProtKB-EC"/>
</dbReference>
<dbReference type="SUPFAM" id="SSF81653">
    <property type="entry name" value="Calcium ATPase, transduction domain A"/>
    <property type="match status" value="1"/>
</dbReference>
<dbReference type="FunFam" id="3.40.50.1000:FF:000001">
    <property type="entry name" value="Phospholipid-transporting ATPase IC"/>
    <property type="match status" value="1"/>
</dbReference>
<reference evidence="20 21" key="1">
    <citation type="journal article" date="2018" name="Evol. Lett.">
        <title>Horizontal gene cluster transfer increased hallucinogenic mushroom diversity.</title>
        <authorList>
            <person name="Reynolds H.T."/>
            <person name="Vijayakumar V."/>
            <person name="Gluck-Thaler E."/>
            <person name="Korotkin H.B."/>
            <person name="Matheny P.B."/>
            <person name="Slot J.C."/>
        </authorList>
    </citation>
    <scope>NUCLEOTIDE SEQUENCE [LARGE SCALE GENOMIC DNA]</scope>
    <source>
        <strain evidence="20 21">2629</strain>
    </source>
</reference>
<comment type="caution">
    <text evidence="20">The sequence shown here is derived from an EMBL/GenBank/DDBJ whole genome shotgun (WGS) entry which is preliminary data.</text>
</comment>
<evidence type="ECO:0000256" key="4">
    <source>
        <dbReference type="ARBA" id="ARBA00022553"/>
    </source>
</evidence>
<evidence type="ECO:0000256" key="17">
    <source>
        <dbReference type="SAM" id="MobiDB-lite"/>
    </source>
</evidence>
<dbReference type="SFLD" id="SFLDG00002">
    <property type="entry name" value="C1.7:_P-type_atpase_like"/>
    <property type="match status" value="1"/>
</dbReference>
<dbReference type="GO" id="GO:0005737">
    <property type="term" value="C:cytoplasm"/>
    <property type="evidence" value="ECO:0007669"/>
    <property type="project" value="UniProtKB-ARBA"/>
</dbReference>
<dbReference type="Gene3D" id="3.40.1110.10">
    <property type="entry name" value="Calcium-transporting ATPase, cytoplasmic domain N"/>
    <property type="match status" value="1"/>
</dbReference>
<dbReference type="GO" id="GO:0005524">
    <property type="term" value="F:ATP binding"/>
    <property type="evidence" value="ECO:0007669"/>
    <property type="project" value="UniProtKB-KW"/>
</dbReference>
<feature type="domain" description="Cation-transporting P-type ATPase N-terminal" evidence="19">
    <location>
        <begin position="161"/>
        <end position="236"/>
    </location>
</feature>
<comment type="subcellular location">
    <subcellularLocation>
        <location evidence="1">Endomembrane system</location>
        <topology evidence="1">Multi-pass membrane protein</topology>
    </subcellularLocation>
</comment>
<evidence type="ECO:0000256" key="1">
    <source>
        <dbReference type="ARBA" id="ARBA00004127"/>
    </source>
</evidence>
<keyword evidence="4" id="KW-0597">Phosphoprotein</keyword>
<dbReference type="FunFam" id="3.40.50.1000:FF:000028">
    <property type="entry name" value="Calcium-transporting P-type ATPase, putative"/>
    <property type="match status" value="1"/>
</dbReference>
<dbReference type="PRINTS" id="PR00119">
    <property type="entry name" value="CATATPASE"/>
</dbReference>
<dbReference type="SFLD" id="SFLDS00003">
    <property type="entry name" value="Haloacid_Dehalogenase"/>
    <property type="match status" value="1"/>
</dbReference>
<accession>A0A409VD51</accession>
<dbReference type="SUPFAM" id="SSF81665">
    <property type="entry name" value="Calcium ATPase, transmembrane domain M"/>
    <property type="match status" value="1"/>
</dbReference>
<dbReference type="InterPro" id="IPR001757">
    <property type="entry name" value="P_typ_ATPase"/>
</dbReference>
<evidence type="ECO:0000256" key="14">
    <source>
        <dbReference type="ARBA" id="ARBA00038148"/>
    </source>
</evidence>
<evidence type="ECO:0000256" key="8">
    <source>
        <dbReference type="ARBA" id="ARBA00022837"/>
    </source>
</evidence>
<evidence type="ECO:0000256" key="10">
    <source>
        <dbReference type="ARBA" id="ARBA00022967"/>
    </source>
</evidence>
<keyword evidence="21" id="KW-1185">Reference proteome</keyword>
<dbReference type="InterPro" id="IPR023214">
    <property type="entry name" value="HAD_sf"/>
</dbReference>
<dbReference type="InterPro" id="IPR006068">
    <property type="entry name" value="ATPase_P-typ_cation-transptr_C"/>
</dbReference>
<evidence type="ECO:0000256" key="13">
    <source>
        <dbReference type="ARBA" id="ARBA00023136"/>
    </source>
</evidence>
<dbReference type="GO" id="GO:0005384">
    <property type="term" value="F:manganese ion transmembrane transporter activity"/>
    <property type="evidence" value="ECO:0007669"/>
    <property type="project" value="UniProtKB-ARBA"/>
</dbReference>
<evidence type="ECO:0000256" key="2">
    <source>
        <dbReference type="ARBA" id="ARBA00012790"/>
    </source>
</evidence>